<proteinExistence type="predicted"/>
<dbReference type="EMBL" id="CP006932">
    <property type="protein sequence ID" value="AHK22646.1"/>
    <property type="molecule type" value="Genomic_DNA"/>
</dbReference>
<dbReference type="Proteomes" id="UP000019450">
    <property type="component" value="Chromosome"/>
</dbReference>
<evidence type="ECO:0000313" key="3">
    <source>
        <dbReference type="Proteomes" id="UP000019450"/>
    </source>
</evidence>
<gene>
    <name evidence="2" type="ORF">X271_00546</name>
</gene>
<dbReference type="OrthoDB" id="407947at2"/>
<organism evidence="2 3">
    <name type="scientific">Candidatus Hepatoplasma crinochetorum Av</name>
    <dbReference type="NCBI Taxonomy" id="1427984"/>
    <lineage>
        <taxon>Bacteria</taxon>
        <taxon>Bacillati</taxon>
        <taxon>Mycoplasmatota</taxon>
        <taxon>Mollicutes</taxon>
        <taxon>Candidatus Hepatoplasmataceae</taxon>
        <taxon>Candidatus Hepatoplasma</taxon>
    </lineage>
</organism>
<evidence type="ECO:0000256" key="1">
    <source>
        <dbReference type="SAM" id="Coils"/>
    </source>
</evidence>
<feature type="coiled-coil region" evidence="1">
    <location>
        <begin position="131"/>
        <end position="158"/>
    </location>
</feature>
<dbReference type="KEGG" id="hcr:X271_00546"/>
<dbReference type="HOGENOM" id="CLU_390665_0_0_14"/>
<accession>W8GNN8</accession>
<sequence length="706" mass="85808">MEQKYVFEQEEKLNLKNLKLLPINPRFTYFGNEKENFSIENIYNETFKKENEIEVLMKIFSSEENLEDSYELFESLIDNGYDKYIDRIWAIKTKYNNYYVLEGNRRTLFLKIILNINNLRKIFFNQKEKISENICKNIANLEEKNKCINKNKKFIKKINEKINENDLKNNDLSIYTFFNKCKETDLKNDCFNFEKTKDKILKRLRNKHMIPNIKGKKDWNRLLVLKSYLDIFKNYENKYNNTENIIRKISKDYQISLKKIDRDLRSANWINKLLNSLNKEKRNQIIENKNYKISAIEISPSTLKILGKNGNKKTLQKQIKLEYIKYNPIIKNGKWEEVANFLFENFENGNFTTRGWKNEKEHYKLSNFFGEEEYNLKFSHLKWKEKNRKNEYIDEILEAENSIYKIKKENEKKIIPEKNKYIYKFKKINGLDRYNNELKNIYCALQNFKKIINWVTKYELKWLIIPDSNIIFSNNKNEKILKHIIGVFGGLRIIFDYLNTFLTKISGLKNKNIEEDLLKKFNFKNSKINFLKNIKNSEDNFEKWLDNILNDIDNYDKNQKINYLNKKEFHNEILSWLVEEEKIKSKNKLNIKKDLLIEDKELKNYYNELEKIWIDINKINYEDNEMEDNDWNKKPLRNYVLHNFLPILKRIENIDNRKYFEKIINLVSKFLDKLRIIIDFIEENIEKEMVNKKEYISKINQESLIL</sequence>
<dbReference type="RefSeq" id="WP_025208934.1">
    <property type="nucleotide sequence ID" value="NZ_CP006932.1"/>
</dbReference>
<evidence type="ECO:0008006" key="4">
    <source>
        <dbReference type="Google" id="ProtNLM"/>
    </source>
</evidence>
<protein>
    <recommendedName>
        <fullName evidence="4">ParB/Sulfiredoxin domain-containing protein</fullName>
    </recommendedName>
</protein>
<keyword evidence="3" id="KW-1185">Reference proteome</keyword>
<dbReference type="eggNOG" id="ENOG502ZI7U">
    <property type="taxonomic scope" value="Bacteria"/>
</dbReference>
<dbReference type="STRING" id="1427984.X271_00546"/>
<evidence type="ECO:0000313" key="2">
    <source>
        <dbReference type="EMBL" id="AHK22646.1"/>
    </source>
</evidence>
<reference evidence="2 3" key="1">
    <citation type="journal article" date="2014" name="Genome Biol. Evol.">
        <title>Phylogenomics of "Candidatus Hepatoplasma crinochetorum," a Lineage of Mollicutes Associated with Noninsect Arthropods.</title>
        <authorList>
            <person name="Leclercq S."/>
            <person name="Dittmer J."/>
            <person name="Bouchon D."/>
            <person name="Cordaux R."/>
        </authorList>
    </citation>
    <scope>NUCLEOTIDE SEQUENCE [LARGE SCALE GENOMIC DNA]</scope>
    <source>
        <strain evidence="2 3">Av</strain>
    </source>
</reference>
<name>W8GNN8_9MOLU</name>
<dbReference type="AlphaFoldDB" id="W8GNN8"/>
<keyword evidence="1" id="KW-0175">Coiled coil</keyword>